<evidence type="ECO:0000313" key="2">
    <source>
        <dbReference type="EMBL" id="GFA79318.1"/>
    </source>
</evidence>
<name>A0A699KBH5_TANCI</name>
<proteinExistence type="predicted"/>
<evidence type="ECO:0000256" key="1">
    <source>
        <dbReference type="SAM" id="Coils"/>
    </source>
</evidence>
<gene>
    <name evidence="2" type="ORF">Tci_651290</name>
</gene>
<reference evidence="2" key="1">
    <citation type="journal article" date="2019" name="Sci. Rep.">
        <title>Draft genome of Tanacetum cinerariifolium, the natural source of mosquito coil.</title>
        <authorList>
            <person name="Yamashiro T."/>
            <person name="Shiraishi A."/>
            <person name="Satake H."/>
            <person name="Nakayama K."/>
        </authorList>
    </citation>
    <scope>NUCLEOTIDE SEQUENCE</scope>
</reference>
<sequence>SALEMITSLQSLDMEIMFKAIDPYICYTELSREQAYWLNSQDHTPSKPVTPFVHKGLPQSQVLALLHLVKVFFPQFERIIIERTTKKPLYFSVACFDYAKEFAEQQLTPFYEHFKKHIVAADVTIRKEVAEYKQIFDDLDAEYERCVLENKNLKIEKKNLLIKNDCLIAKCLEKDICSIVISSNLVVPPSLDSSDCTLAELRTNYNREHSKVLELEAEVLKRQHMITESEKWCAFLENEHVNLQLKFQKYKECLQSQKHCDSSNYTTSNAIFEINRKALETELTQLKETITALRIQNDGFKVTKATQKTEIAKLKAKDVGNKSSGTTTPTNPKVLAPGMYAIGPKYIILHRRTNRETPIPMSRKKHVTFKEPPKPSPRVAKKLVAPQVKKANVYVHLSIGIKSATGASKTASKNNAWIYWKLPAKIRVERK</sequence>
<dbReference type="EMBL" id="BKCJ010488935">
    <property type="protein sequence ID" value="GFA79318.1"/>
    <property type="molecule type" value="Genomic_DNA"/>
</dbReference>
<keyword evidence="1" id="KW-0175">Coiled coil</keyword>
<organism evidence="2">
    <name type="scientific">Tanacetum cinerariifolium</name>
    <name type="common">Dalmatian daisy</name>
    <name type="synonym">Chrysanthemum cinerariifolium</name>
    <dbReference type="NCBI Taxonomy" id="118510"/>
    <lineage>
        <taxon>Eukaryota</taxon>
        <taxon>Viridiplantae</taxon>
        <taxon>Streptophyta</taxon>
        <taxon>Embryophyta</taxon>
        <taxon>Tracheophyta</taxon>
        <taxon>Spermatophyta</taxon>
        <taxon>Magnoliopsida</taxon>
        <taxon>eudicotyledons</taxon>
        <taxon>Gunneridae</taxon>
        <taxon>Pentapetalae</taxon>
        <taxon>asterids</taxon>
        <taxon>campanulids</taxon>
        <taxon>Asterales</taxon>
        <taxon>Asteraceae</taxon>
        <taxon>Asteroideae</taxon>
        <taxon>Anthemideae</taxon>
        <taxon>Anthemidinae</taxon>
        <taxon>Tanacetum</taxon>
    </lineage>
</organism>
<comment type="caution">
    <text evidence="2">The sequence shown here is derived from an EMBL/GenBank/DDBJ whole genome shotgun (WGS) entry which is preliminary data.</text>
</comment>
<feature type="non-terminal residue" evidence="2">
    <location>
        <position position="1"/>
    </location>
</feature>
<dbReference type="AlphaFoldDB" id="A0A699KBH5"/>
<feature type="coiled-coil region" evidence="1">
    <location>
        <begin position="269"/>
        <end position="296"/>
    </location>
</feature>
<protein>
    <submittedName>
        <fullName evidence="2">Uncharacterized protein</fullName>
    </submittedName>
</protein>
<accession>A0A699KBH5</accession>
<feature type="coiled-coil region" evidence="1">
    <location>
        <begin position="136"/>
        <end position="170"/>
    </location>
</feature>